<accession>A0AAV2FXT3</accession>
<dbReference type="EMBL" id="OZ034820">
    <property type="protein sequence ID" value="CAL1403176.1"/>
    <property type="molecule type" value="Genomic_DNA"/>
</dbReference>
<sequence>MKVVCSRSYSTLYSACRNAIEGVGRTTSAGTPLRAWRSVVSFALTLSSLTYILIDAFTTEDEDLLLAPVAFASGYLPTNRRSIASFDSAVATKICCLGLI</sequence>
<evidence type="ECO:0000313" key="2">
    <source>
        <dbReference type="Proteomes" id="UP001497516"/>
    </source>
</evidence>
<proteinExistence type="predicted"/>
<dbReference type="AlphaFoldDB" id="A0AAV2FXT3"/>
<protein>
    <submittedName>
        <fullName evidence="1">Uncharacterized protein</fullName>
    </submittedName>
</protein>
<reference evidence="1 2" key="1">
    <citation type="submission" date="2024-04" db="EMBL/GenBank/DDBJ databases">
        <authorList>
            <person name="Fracassetti M."/>
        </authorList>
    </citation>
    <scope>NUCLEOTIDE SEQUENCE [LARGE SCALE GENOMIC DNA]</scope>
</reference>
<gene>
    <name evidence="1" type="ORF">LTRI10_LOCUS43124</name>
</gene>
<keyword evidence="2" id="KW-1185">Reference proteome</keyword>
<evidence type="ECO:0000313" key="1">
    <source>
        <dbReference type="EMBL" id="CAL1403176.1"/>
    </source>
</evidence>
<name>A0AAV2FXT3_9ROSI</name>
<organism evidence="1 2">
    <name type="scientific">Linum trigynum</name>
    <dbReference type="NCBI Taxonomy" id="586398"/>
    <lineage>
        <taxon>Eukaryota</taxon>
        <taxon>Viridiplantae</taxon>
        <taxon>Streptophyta</taxon>
        <taxon>Embryophyta</taxon>
        <taxon>Tracheophyta</taxon>
        <taxon>Spermatophyta</taxon>
        <taxon>Magnoliopsida</taxon>
        <taxon>eudicotyledons</taxon>
        <taxon>Gunneridae</taxon>
        <taxon>Pentapetalae</taxon>
        <taxon>rosids</taxon>
        <taxon>fabids</taxon>
        <taxon>Malpighiales</taxon>
        <taxon>Linaceae</taxon>
        <taxon>Linum</taxon>
    </lineage>
</organism>
<dbReference type="Proteomes" id="UP001497516">
    <property type="component" value="Chromosome 7"/>
</dbReference>